<keyword evidence="1" id="KW-0732">Signal</keyword>
<dbReference type="AlphaFoldDB" id="A0A5N6M6X2"/>
<comment type="caution">
    <text evidence="2">The sequence shown here is derived from an EMBL/GenBank/DDBJ whole genome shotgun (WGS) entry which is preliminary data.</text>
</comment>
<evidence type="ECO:0000313" key="3">
    <source>
        <dbReference type="Proteomes" id="UP000326396"/>
    </source>
</evidence>
<proteinExistence type="predicted"/>
<sequence>MRCYFVFHGVFGFMLHLINKRWAELVAAVEGNVTDSPSVAAGEVRREGARLGEIDERFVGCEMSLNEMPDVTIERCRWPEGARSEDAHMPASEE</sequence>
<keyword evidence="3" id="KW-1185">Reference proteome</keyword>
<accession>A0A5N6M6X2</accession>
<evidence type="ECO:0000256" key="1">
    <source>
        <dbReference type="SAM" id="SignalP"/>
    </source>
</evidence>
<organism evidence="2 3">
    <name type="scientific">Mikania micrantha</name>
    <name type="common">bitter vine</name>
    <dbReference type="NCBI Taxonomy" id="192012"/>
    <lineage>
        <taxon>Eukaryota</taxon>
        <taxon>Viridiplantae</taxon>
        <taxon>Streptophyta</taxon>
        <taxon>Embryophyta</taxon>
        <taxon>Tracheophyta</taxon>
        <taxon>Spermatophyta</taxon>
        <taxon>Magnoliopsida</taxon>
        <taxon>eudicotyledons</taxon>
        <taxon>Gunneridae</taxon>
        <taxon>Pentapetalae</taxon>
        <taxon>asterids</taxon>
        <taxon>campanulids</taxon>
        <taxon>Asterales</taxon>
        <taxon>Asteraceae</taxon>
        <taxon>Asteroideae</taxon>
        <taxon>Heliantheae alliance</taxon>
        <taxon>Eupatorieae</taxon>
        <taxon>Mikania</taxon>
    </lineage>
</organism>
<gene>
    <name evidence="2" type="ORF">E3N88_31696</name>
</gene>
<reference evidence="2 3" key="1">
    <citation type="submission" date="2019-05" db="EMBL/GenBank/DDBJ databases">
        <title>Mikania micrantha, genome provides insights into the molecular mechanism of rapid growth.</title>
        <authorList>
            <person name="Liu B."/>
        </authorList>
    </citation>
    <scope>NUCLEOTIDE SEQUENCE [LARGE SCALE GENOMIC DNA]</scope>
    <source>
        <strain evidence="2">NLD-2019</strain>
        <tissue evidence="2">Leaf</tissue>
    </source>
</reference>
<feature type="chain" id="PRO_5024305466" evidence="1">
    <location>
        <begin position="24"/>
        <end position="94"/>
    </location>
</feature>
<feature type="signal peptide" evidence="1">
    <location>
        <begin position="1"/>
        <end position="23"/>
    </location>
</feature>
<name>A0A5N6M6X2_9ASTR</name>
<dbReference type="EMBL" id="SZYD01000016">
    <property type="protein sequence ID" value="KAD3336177.1"/>
    <property type="molecule type" value="Genomic_DNA"/>
</dbReference>
<dbReference type="Proteomes" id="UP000326396">
    <property type="component" value="Linkage Group LG6"/>
</dbReference>
<evidence type="ECO:0000313" key="2">
    <source>
        <dbReference type="EMBL" id="KAD3336177.1"/>
    </source>
</evidence>
<protein>
    <submittedName>
        <fullName evidence="2">Uncharacterized protein</fullName>
    </submittedName>
</protein>